<dbReference type="Proteomes" id="UP001597540">
    <property type="component" value="Unassembled WGS sequence"/>
</dbReference>
<proteinExistence type="predicted"/>
<evidence type="ECO:0000313" key="2">
    <source>
        <dbReference type="Proteomes" id="UP001597540"/>
    </source>
</evidence>
<accession>A0ABW5SU53</accession>
<name>A0ABW5SU53_9BACL</name>
<dbReference type="EMBL" id="JBHUMJ010000007">
    <property type="protein sequence ID" value="MFD2702632.1"/>
    <property type="molecule type" value="Genomic_DNA"/>
</dbReference>
<sequence>MLSLYKEFSDRDYLEAWNKNKIKKESRTRSEIVNLENEPSKTLSLLGLFFIAPFVLSYSNSVISIPIRTQIDYESMVNEISGHFNIVNKLTKTDSKIININIKKLRVSSRELFIKSMLNNEVPKFITDIYGEDYEEKKFTNYHPITTKKYEIDLGQVEKSPDEEFLHIWRYISSTYLAEEPYFMFTPNNWDGGENLKDRLTIKNLASVCNKIWVNIDTATNRIITVAVR</sequence>
<protein>
    <submittedName>
        <fullName evidence="1">Uncharacterized protein</fullName>
    </submittedName>
</protein>
<evidence type="ECO:0000313" key="1">
    <source>
        <dbReference type="EMBL" id="MFD2702632.1"/>
    </source>
</evidence>
<gene>
    <name evidence="1" type="ORF">ACFSVM_19450</name>
</gene>
<organism evidence="1 2">
    <name type="scientific">Paenibacillus shunpengii</name>
    <dbReference type="NCBI Taxonomy" id="2054424"/>
    <lineage>
        <taxon>Bacteria</taxon>
        <taxon>Bacillati</taxon>
        <taxon>Bacillota</taxon>
        <taxon>Bacilli</taxon>
        <taxon>Bacillales</taxon>
        <taxon>Paenibacillaceae</taxon>
        <taxon>Paenibacillus</taxon>
    </lineage>
</organism>
<reference evidence="2" key="1">
    <citation type="journal article" date="2019" name="Int. J. Syst. Evol. Microbiol.">
        <title>The Global Catalogue of Microorganisms (GCM) 10K type strain sequencing project: providing services to taxonomists for standard genome sequencing and annotation.</title>
        <authorList>
            <consortium name="The Broad Institute Genomics Platform"/>
            <consortium name="The Broad Institute Genome Sequencing Center for Infectious Disease"/>
            <person name="Wu L."/>
            <person name="Ma J."/>
        </authorList>
    </citation>
    <scope>NUCLEOTIDE SEQUENCE [LARGE SCALE GENOMIC DNA]</scope>
    <source>
        <strain evidence="2">KCTC 33849</strain>
    </source>
</reference>
<keyword evidence="2" id="KW-1185">Reference proteome</keyword>
<dbReference type="RefSeq" id="WP_379263982.1">
    <property type="nucleotide sequence ID" value="NZ_JBHUMJ010000007.1"/>
</dbReference>
<comment type="caution">
    <text evidence="1">The sequence shown here is derived from an EMBL/GenBank/DDBJ whole genome shotgun (WGS) entry which is preliminary data.</text>
</comment>